<dbReference type="PROSITE" id="PS00061">
    <property type="entry name" value="ADH_SHORT"/>
    <property type="match status" value="1"/>
</dbReference>
<dbReference type="PANTHER" id="PTHR42760">
    <property type="entry name" value="SHORT-CHAIN DEHYDROGENASES/REDUCTASES FAMILY MEMBER"/>
    <property type="match status" value="1"/>
</dbReference>
<comment type="caution">
    <text evidence="2">The sequence shown here is derived from an EMBL/GenBank/DDBJ whole genome shotgun (WGS) entry which is preliminary data.</text>
</comment>
<evidence type="ECO:0000256" key="1">
    <source>
        <dbReference type="ARBA" id="ARBA00006484"/>
    </source>
</evidence>
<gene>
    <name evidence="2" type="ORF">DES52_1208</name>
</gene>
<dbReference type="PRINTS" id="PR00081">
    <property type="entry name" value="GDHRDH"/>
</dbReference>
<dbReference type="Gene3D" id="3.40.50.720">
    <property type="entry name" value="NAD(P)-binding Rossmann-like Domain"/>
    <property type="match status" value="1"/>
</dbReference>
<keyword evidence="3" id="KW-1185">Reference proteome</keyword>
<dbReference type="NCBIfam" id="NF005559">
    <property type="entry name" value="PRK07231.1"/>
    <property type="match status" value="1"/>
</dbReference>
<dbReference type="AlphaFoldDB" id="A0A318S6B8"/>
<dbReference type="Proteomes" id="UP000248326">
    <property type="component" value="Unassembled WGS sequence"/>
</dbReference>
<dbReference type="CDD" id="cd05233">
    <property type="entry name" value="SDR_c"/>
    <property type="match status" value="1"/>
</dbReference>
<dbReference type="InterPro" id="IPR020904">
    <property type="entry name" value="Sc_DH/Rdtase_CS"/>
</dbReference>
<proteinExistence type="inferred from homology"/>
<evidence type="ECO:0000313" key="2">
    <source>
        <dbReference type="EMBL" id="PYE49930.1"/>
    </source>
</evidence>
<protein>
    <submittedName>
        <fullName evidence="2">NAD(P)-dependent dehydrogenase (Short-subunit alcohol dehydrogenase family)</fullName>
    </submittedName>
</protein>
<sequence length="304" mass="31830">MVEHNTLRRPWQSLLTSPLDKFMDRSARRALYTVAMQQPPQSARRLEGRVVLVTGAANGIGRAIALACAAEGARLVVADVQTLGETTADTITQSGGEAVFVACDVSNAADVEALVEASVRRFGRLDVLVNNAGIGGDASAAHDLDLETWDRVIAVNLRGPFLCAKYALPHLMANGAGAVVNVASTFGLIGAPNAPAYCASKGGVVNLTRQLAVDYGKRGVRVNAVCPGYIDTDMGGRRASLSPEASRAANAKREANAARQPLGRQAHADEVARAVVFLASNDASFMTGTIMTVDGGCTATFNYD</sequence>
<dbReference type="EMBL" id="QJSX01000020">
    <property type="protein sequence ID" value="PYE49930.1"/>
    <property type="molecule type" value="Genomic_DNA"/>
</dbReference>
<dbReference type="FunFam" id="3.40.50.720:FF:000084">
    <property type="entry name" value="Short-chain dehydrogenase reductase"/>
    <property type="match status" value="1"/>
</dbReference>
<dbReference type="InterPro" id="IPR036291">
    <property type="entry name" value="NAD(P)-bd_dom_sf"/>
</dbReference>
<dbReference type="GO" id="GO:0016616">
    <property type="term" value="F:oxidoreductase activity, acting on the CH-OH group of donors, NAD or NADP as acceptor"/>
    <property type="evidence" value="ECO:0007669"/>
    <property type="project" value="TreeGrafter"/>
</dbReference>
<dbReference type="NCBIfam" id="NF009466">
    <property type="entry name" value="PRK12826.1-2"/>
    <property type="match status" value="1"/>
</dbReference>
<dbReference type="SUPFAM" id="SSF51735">
    <property type="entry name" value="NAD(P)-binding Rossmann-fold domains"/>
    <property type="match status" value="1"/>
</dbReference>
<comment type="similarity">
    <text evidence="1">Belongs to the short-chain dehydrogenases/reductases (SDR) family.</text>
</comment>
<accession>A0A318S6B8</accession>
<evidence type="ECO:0000313" key="3">
    <source>
        <dbReference type="Proteomes" id="UP000248326"/>
    </source>
</evidence>
<dbReference type="Pfam" id="PF13561">
    <property type="entry name" value="adh_short_C2"/>
    <property type="match status" value="1"/>
</dbReference>
<reference evidence="2 3" key="1">
    <citation type="submission" date="2018-06" db="EMBL/GenBank/DDBJ databases">
        <title>Genomic Encyclopedia of Type Strains, Phase IV (KMG-IV): sequencing the most valuable type-strain genomes for metagenomic binning, comparative biology and taxonomic classification.</title>
        <authorList>
            <person name="Goeker M."/>
        </authorList>
    </citation>
    <scope>NUCLEOTIDE SEQUENCE [LARGE SCALE GENOMIC DNA]</scope>
    <source>
        <strain evidence="2 3">DSM 18048</strain>
    </source>
</reference>
<dbReference type="PRINTS" id="PR00080">
    <property type="entry name" value="SDRFAMILY"/>
</dbReference>
<dbReference type="PANTHER" id="PTHR42760:SF124">
    <property type="entry name" value="SHORT-CHAIN DEHYDROGENASE_REDUCTASE"/>
    <property type="match status" value="1"/>
</dbReference>
<dbReference type="InterPro" id="IPR002347">
    <property type="entry name" value="SDR_fam"/>
</dbReference>
<name>A0A318S6B8_9DEIO</name>
<organism evidence="2 3">
    <name type="scientific">Deinococcus yavapaiensis KR-236</name>
    <dbReference type="NCBI Taxonomy" id="694435"/>
    <lineage>
        <taxon>Bacteria</taxon>
        <taxon>Thermotogati</taxon>
        <taxon>Deinococcota</taxon>
        <taxon>Deinococci</taxon>
        <taxon>Deinococcales</taxon>
        <taxon>Deinococcaceae</taxon>
        <taxon>Deinococcus</taxon>
    </lineage>
</organism>